<name>A0A7M5V120_9CNID</name>
<dbReference type="AlphaFoldDB" id="A0A7M5V120"/>
<evidence type="ECO:0000256" key="1">
    <source>
        <dbReference type="SAM" id="Coils"/>
    </source>
</evidence>
<dbReference type="Proteomes" id="UP000594262">
    <property type="component" value="Unplaced"/>
</dbReference>
<dbReference type="EnsemblMetazoa" id="CLYHEMT000613.1">
    <property type="protein sequence ID" value="CLYHEMP000613.1"/>
    <property type="gene ID" value="CLYHEMG000613"/>
</dbReference>
<accession>A0A7M5V120</accession>
<feature type="coiled-coil region" evidence="1">
    <location>
        <begin position="44"/>
        <end position="85"/>
    </location>
</feature>
<organism evidence="2 3">
    <name type="scientific">Clytia hemisphaerica</name>
    <dbReference type="NCBI Taxonomy" id="252671"/>
    <lineage>
        <taxon>Eukaryota</taxon>
        <taxon>Metazoa</taxon>
        <taxon>Cnidaria</taxon>
        <taxon>Hydrozoa</taxon>
        <taxon>Hydroidolina</taxon>
        <taxon>Leptothecata</taxon>
        <taxon>Obeliida</taxon>
        <taxon>Clytiidae</taxon>
        <taxon>Clytia</taxon>
    </lineage>
</organism>
<protein>
    <submittedName>
        <fullName evidence="2">Uncharacterized protein</fullName>
    </submittedName>
</protein>
<keyword evidence="1" id="KW-0175">Coiled coil</keyword>
<reference evidence="2" key="1">
    <citation type="submission" date="2021-01" db="UniProtKB">
        <authorList>
            <consortium name="EnsemblMetazoa"/>
        </authorList>
    </citation>
    <scope>IDENTIFICATION</scope>
</reference>
<proteinExistence type="predicted"/>
<evidence type="ECO:0000313" key="2">
    <source>
        <dbReference type="EnsemblMetazoa" id="CLYHEMP000613.1"/>
    </source>
</evidence>
<keyword evidence="3" id="KW-1185">Reference proteome</keyword>
<evidence type="ECO:0000313" key="3">
    <source>
        <dbReference type="Proteomes" id="UP000594262"/>
    </source>
</evidence>
<sequence length="120" mass="14319">MMKVVCSNDECNVQVLRKDVERGKMREHHKENVVEHQLMMLDDYKTTKQKNEELEGKLEEANKRIDQLEDRLKQSETECMKLHQNTFSIVDTISYWIKFHFQPQEGSHPTSKRLTNTQIN</sequence>